<evidence type="ECO:0000259" key="2">
    <source>
        <dbReference type="Pfam" id="PF07883"/>
    </source>
</evidence>
<dbReference type="InterPro" id="IPR013096">
    <property type="entry name" value="Cupin_2"/>
</dbReference>
<dbReference type="PANTHER" id="PTHR35848">
    <property type="entry name" value="OXALATE-BINDING PROTEIN"/>
    <property type="match status" value="1"/>
</dbReference>
<evidence type="ECO:0000313" key="3">
    <source>
        <dbReference type="EMBL" id="NJC72921.1"/>
    </source>
</evidence>
<dbReference type="SUPFAM" id="SSF51182">
    <property type="entry name" value="RmlC-like cupins"/>
    <property type="match status" value="1"/>
</dbReference>
<sequence>MNDEVAPHVWHHEEIIGHGIRALAEGGVDGAPLIDGRVLSVRATPVNGTSTSMAIGLSVLPPGGATPPHSHDAEELATVLRGEGTITIDGADFPVRPGSVVLTPSRSTHVTSAGPHEPLVVWWTYAPAGSEQRWLDAGAVDPR</sequence>
<comment type="caution">
    <text evidence="3">The sequence shown here is derived from an EMBL/GenBank/DDBJ whole genome shotgun (WGS) entry which is preliminary data.</text>
</comment>
<feature type="domain" description="Cupin type-2" evidence="2">
    <location>
        <begin position="57"/>
        <end position="124"/>
    </location>
</feature>
<dbReference type="EMBL" id="JAATVY010000023">
    <property type="protein sequence ID" value="NJC72921.1"/>
    <property type="molecule type" value="Genomic_DNA"/>
</dbReference>
<keyword evidence="4" id="KW-1185">Reference proteome</keyword>
<gene>
    <name evidence="3" type="ORF">HC031_24855</name>
</gene>
<dbReference type="InterPro" id="IPR011051">
    <property type="entry name" value="RmlC_Cupin_sf"/>
</dbReference>
<proteinExistence type="predicted"/>
<accession>A0ABX0Y3F9</accession>
<dbReference type="Proteomes" id="UP000722989">
    <property type="component" value="Unassembled WGS sequence"/>
</dbReference>
<organism evidence="3 4">
    <name type="scientific">Planosporangium thailandense</name>
    <dbReference type="NCBI Taxonomy" id="765197"/>
    <lineage>
        <taxon>Bacteria</taxon>
        <taxon>Bacillati</taxon>
        <taxon>Actinomycetota</taxon>
        <taxon>Actinomycetes</taxon>
        <taxon>Micromonosporales</taxon>
        <taxon>Micromonosporaceae</taxon>
        <taxon>Planosporangium</taxon>
    </lineage>
</organism>
<keyword evidence="1" id="KW-0479">Metal-binding</keyword>
<dbReference type="InterPro" id="IPR051610">
    <property type="entry name" value="GPI/OXD"/>
</dbReference>
<protein>
    <submittedName>
        <fullName evidence="3">Cupin domain-containing protein</fullName>
    </submittedName>
</protein>
<dbReference type="InterPro" id="IPR014710">
    <property type="entry name" value="RmlC-like_jellyroll"/>
</dbReference>
<evidence type="ECO:0000313" key="4">
    <source>
        <dbReference type="Proteomes" id="UP000722989"/>
    </source>
</evidence>
<dbReference type="RefSeq" id="WP_167927832.1">
    <property type="nucleotide sequence ID" value="NZ_JAATVY010000023.1"/>
</dbReference>
<dbReference type="Pfam" id="PF07883">
    <property type="entry name" value="Cupin_2"/>
    <property type="match status" value="1"/>
</dbReference>
<dbReference type="PANTHER" id="PTHR35848:SF6">
    <property type="entry name" value="CUPIN TYPE-2 DOMAIN-CONTAINING PROTEIN"/>
    <property type="match status" value="1"/>
</dbReference>
<name>A0ABX0Y3F9_9ACTN</name>
<reference evidence="3 4" key="1">
    <citation type="submission" date="2020-03" db="EMBL/GenBank/DDBJ databases">
        <title>WGS of the type strain of Planosporangium spp.</title>
        <authorList>
            <person name="Thawai C."/>
        </authorList>
    </citation>
    <scope>NUCLEOTIDE SEQUENCE [LARGE SCALE GENOMIC DNA]</scope>
    <source>
        <strain evidence="3 4">TBRC 5610</strain>
    </source>
</reference>
<dbReference type="Gene3D" id="2.60.120.10">
    <property type="entry name" value="Jelly Rolls"/>
    <property type="match status" value="1"/>
</dbReference>
<evidence type="ECO:0000256" key="1">
    <source>
        <dbReference type="ARBA" id="ARBA00022723"/>
    </source>
</evidence>